<dbReference type="InterPro" id="IPR018060">
    <property type="entry name" value="HTH_AraC"/>
</dbReference>
<keyword evidence="1" id="KW-0805">Transcription regulation</keyword>
<dbReference type="Pfam" id="PF12625">
    <property type="entry name" value="Arabinose_bd"/>
    <property type="match status" value="1"/>
</dbReference>
<protein>
    <submittedName>
        <fullName evidence="5">AraC family transcriptional regulator ligand-binding domain-containing protein</fullName>
    </submittedName>
</protein>
<feature type="domain" description="HTH araC/xylS-type" evidence="4">
    <location>
        <begin position="243"/>
        <end position="340"/>
    </location>
</feature>
<keyword evidence="2" id="KW-0238">DNA-binding</keyword>
<dbReference type="PROSITE" id="PS01124">
    <property type="entry name" value="HTH_ARAC_FAMILY_2"/>
    <property type="match status" value="1"/>
</dbReference>
<gene>
    <name evidence="5" type="ORF">AB5I84_13260</name>
</gene>
<evidence type="ECO:0000256" key="1">
    <source>
        <dbReference type="ARBA" id="ARBA00023015"/>
    </source>
</evidence>
<dbReference type="SUPFAM" id="SSF46689">
    <property type="entry name" value="Homeodomain-like"/>
    <property type="match status" value="1"/>
</dbReference>
<organism evidence="5 6">
    <name type="scientific">Isoalcanivorax beigongshangi</name>
    <dbReference type="NCBI Taxonomy" id="3238810"/>
    <lineage>
        <taxon>Bacteria</taxon>
        <taxon>Pseudomonadati</taxon>
        <taxon>Pseudomonadota</taxon>
        <taxon>Gammaproteobacteria</taxon>
        <taxon>Oceanospirillales</taxon>
        <taxon>Alcanivoracaceae</taxon>
        <taxon>Isoalcanivorax</taxon>
    </lineage>
</organism>
<dbReference type="Proteomes" id="UP001562065">
    <property type="component" value="Unassembled WGS sequence"/>
</dbReference>
<dbReference type="SMART" id="SM00342">
    <property type="entry name" value="HTH_ARAC"/>
    <property type="match status" value="1"/>
</dbReference>
<dbReference type="PANTHER" id="PTHR47894">
    <property type="entry name" value="HTH-TYPE TRANSCRIPTIONAL REGULATOR GADX"/>
    <property type="match status" value="1"/>
</dbReference>
<comment type="caution">
    <text evidence="5">The sequence shown here is derived from an EMBL/GenBank/DDBJ whole genome shotgun (WGS) entry which is preliminary data.</text>
</comment>
<reference evidence="5 6" key="1">
    <citation type="submission" date="2024-07" db="EMBL/GenBank/DDBJ databases">
        <authorList>
            <person name="Ren Q."/>
        </authorList>
    </citation>
    <scope>NUCLEOTIDE SEQUENCE [LARGE SCALE GENOMIC DNA]</scope>
    <source>
        <strain evidence="5 6">REN37</strain>
    </source>
</reference>
<evidence type="ECO:0000256" key="3">
    <source>
        <dbReference type="ARBA" id="ARBA00023163"/>
    </source>
</evidence>
<dbReference type="PRINTS" id="PR00032">
    <property type="entry name" value="HTHARAC"/>
</dbReference>
<dbReference type="RefSeq" id="WP_369456398.1">
    <property type="nucleotide sequence ID" value="NZ_JBGCUO010000003.1"/>
</dbReference>
<dbReference type="Pfam" id="PF12833">
    <property type="entry name" value="HTH_18"/>
    <property type="match status" value="1"/>
</dbReference>
<sequence>MTILKMNPDEYSVSAEYVPLLIDVLERRGIPSSDLLTGMGLPASAWREPTARVSAERFESLVRRAIDLTGDEWLGWEFGAAMTMSTHGFLGYAALSSETLGEAIELAVKYFSTRSTILDLQLLYEGDTAVLQLDEMISLNDLAPFVVESLFSSFHFMSAKALPDLVIDDGELRFAYAEPNYFAKLRPIVPVPCLFDCAYHQMRFPAARLRERLRFADPRLARMAAAQCERELAAIKAPPGVLGRVRRIVLTHPRRFPSVEEVASELHMSSRTLKRKLQQLGTSYQRILDDLRKGLAVEHLTQTDSTVDDIALMLGYSDASNFARAFRRWTGRSPSDYRVG</sequence>
<dbReference type="InterPro" id="IPR020449">
    <property type="entry name" value="Tscrpt_reg_AraC-type_HTH"/>
</dbReference>
<dbReference type="EMBL" id="JBGCUO010000003">
    <property type="protein sequence ID" value="MEY1663125.1"/>
    <property type="molecule type" value="Genomic_DNA"/>
</dbReference>
<dbReference type="Gene3D" id="1.10.10.60">
    <property type="entry name" value="Homeodomain-like"/>
    <property type="match status" value="1"/>
</dbReference>
<keyword evidence="3" id="KW-0804">Transcription</keyword>
<name>A0ABV4AJY8_9GAMM</name>
<evidence type="ECO:0000256" key="2">
    <source>
        <dbReference type="ARBA" id="ARBA00023125"/>
    </source>
</evidence>
<evidence type="ECO:0000259" key="4">
    <source>
        <dbReference type="PROSITE" id="PS01124"/>
    </source>
</evidence>
<dbReference type="PANTHER" id="PTHR47894:SF1">
    <property type="entry name" value="HTH-TYPE TRANSCRIPTIONAL REGULATOR VQSM"/>
    <property type="match status" value="1"/>
</dbReference>
<dbReference type="InterPro" id="IPR009057">
    <property type="entry name" value="Homeodomain-like_sf"/>
</dbReference>
<keyword evidence="6" id="KW-1185">Reference proteome</keyword>
<evidence type="ECO:0000313" key="6">
    <source>
        <dbReference type="Proteomes" id="UP001562065"/>
    </source>
</evidence>
<accession>A0ABV4AJY8</accession>
<proteinExistence type="predicted"/>
<evidence type="ECO:0000313" key="5">
    <source>
        <dbReference type="EMBL" id="MEY1663125.1"/>
    </source>
</evidence>
<dbReference type="InterPro" id="IPR032687">
    <property type="entry name" value="AraC-type_N"/>
</dbReference>